<dbReference type="InParanoid" id="G2YNX0"/>
<sequence>MHLAAVRSYPRFAPWTKDDIGFWQVVCIPQQTEFNERGGRHAQSLCQPCGSFQLTAIVGPFGASTAYRP</sequence>
<dbReference type="EMBL" id="FQ790346">
    <property type="protein sequence ID" value="CCD53318.1"/>
    <property type="molecule type" value="Genomic_DNA"/>
</dbReference>
<reference evidence="2" key="1">
    <citation type="journal article" date="2011" name="PLoS Genet.">
        <title>Genomic analysis of the necrotrophic fungal pathogens Sclerotinia sclerotiorum and Botrytis cinerea.</title>
        <authorList>
            <person name="Amselem J."/>
            <person name="Cuomo C.A."/>
            <person name="van Kan J.A."/>
            <person name="Viaud M."/>
            <person name="Benito E.P."/>
            <person name="Couloux A."/>
            <person name="Coutinho P.M."/>
            <person name="de Vries R.P."/>
            <person name="Dyer P.S."/>
            <person name="Fillinger S."/>
            <person name="Fournier E."/>
            <person name="Gout L."/>
            <person name="Hahn M."/>
            <person name="Kohn L."/>
            <person name="Lapalu N."/>
            <person name="Plummer K.M."/>
            <person name="Pradier J.M."/>
            <person name="Quevillon E."/>
            <person name="Sharon A."/>
            <person name="Simon A."/>
            <person name="ten Have A."/>
            <person name="Tudzynski B."/>
            <person name="Tudzynski P."/>
            <person name="Wincker P."/>
            <person name="Andrew M."/>
            <person name="Anthouard V."/>
            <person name="Beever R.E."/>
            <person name="Beffa R."/>
            <person name="Benoit I."/>
            <person name="Bouzid O."/>
            <person name="Brault B."/>
            <person name="Chen Z."/>
            <person name="Choquer M."/>
            <person name="Collemare J."/>
            <person name="Cotton P."/>
            <person name="Danchin E.G."/>
            <person name="Da Silva C."/>
            <person name="Gautier A."/>
            <person name="Giraud C."/>
            <person name="Giraud T."/>
            <person name="Gonzalez C."/>
            <person name="Grossetete S."/>
            <person name="Guldener U."/>
            <person name="Henrissat B."/>
            <person name="Howlett B.J."/>
            <person name="Kodira C."/>
            <person name="Kretschmer M."/>
            <person name="Lappartient A."/>
            <person name="Leroch M."/>
            <person name="Levis C."/>
            <person name="Mauceli E."/>
            <person name="Neuveglise C."/>
            <person name="Oeser B."/>
            <person name="Pearson M."/>
            <person name="Poulain J."/>
            <person name="Poussereau N."/>
            <person name="Quesneville H."/>
            <person name="Rascle C."/>
            <person name="Schumacher J."/>
            <person name="Segurens B."/>
            <person name="Sexton A."/>
            <person name="Silva E."/>
            <person name="Sirven C."/>
            <person name="Soanes D.M."/>
            <person name="Talbot N.J."/>
            <person name="Templeton M."/>
            <person name="Yandava C."/>
            <person name="Yarden O."/>
            <person name="Zeng Q."/>
            <person name="Rollins J.A."/>
            <person name="Lebrun M.H."/>
            <person name="Dickman M."/>
        </authorList>
    </citation>
    <scope>NUCLEOTIDE SEQUENCE [LARGE SCALE GENOMIC DNA]</scope>
    <source>
        <strain evidence="2">T4</strain>
    </source>
</reference>
<evidence type="ECO:0000313" key="2">
    <source>
        <dbReference type="Proteomes" id="UP000008177"/>
    </source>
</evidence>
<proteinExistence type="predicted"/>
<name>G2YNX0_BOTF4</name>
<dbReference type="AlphaFoldDB" id="G2YNX0"/>
<dbReference type="Proteomes" id="UP000008177">
    <property type="component" value="Unplaced contigs"/>
</dbReference>
<protein>
    <submittedName>
        <fullName evidence="1">Uncharacterized protein</fullName>
    </submittedName>
</protein>
<organism evidence="1 2">
    <name type="scientific">Botryotinia fuckeliana (strain T4)</name>
    <name type="common">Noble rot fungus</name>
    <name type="synonym">Botrytis cinerea</name>
    <dbReference type="NCBI Taxonomy" id="999810"/>
    <lineage>
        <taxon>Eukaryota</taxon>
        <taxon>Fungi</taxon>
        <taxon>Dikarya</taxon>
        <taxon>Ascomycota</taxon>
        <taxon>Pezizomycotina</taxon>
        <taxon>Leotiomycetes</taxon>
        <taxon>Helotiales</taxon>
        <taxon>Sclerotiniaceae</taxon>
        <taxon>Botrytis</taxon>
    </lineage>
</organism>
<dbReference type="HOGENOM" id="CLU_2775671_0_0_1"/>
<evidence type="ECO:0000313" key="1">
    <source>
        <dbReference type="EMBL" id="CCD53318.1"/>
    </source>
</evidence>
<accession>G2YNX0</accession>
<gene>
    <name evidence="1" type="ORF">BofuT4_uP123370.1</name>
</gene>